<feature type="compositionally biased region" description="Low complexity" evidence="3">
    <location>
        <begin position="1109"/>
        <end position="1122"/>
    </location>
</feature>
<dbReference type="Pfam" id="PF00270">
    <property type="entry name" value="DEAD"/>
    <property type="match status" value="1"/>
</dbReference>
<evidence type="ECO:0000259" key="4">
    <source>
        <dbReference type="PROSITE" id="PS50053"/>
    </source>
</evidence>
<name>A0AAV1HXI7_9CHLO</name>
<dbReference type="SMART" id="SM00487">
    <property type="entry name" value="DEXDc"/>
    <property type="match status" value="1"/>
</dbReference>
<dbReference type="InterPro" id="IPR055227">
    <property type="entry name" value="HRQ1_WHD"/>
</dbReference>
<feature type="region of interest" description="Disordered" evidence="3">
    <location>
        <begin position="584"/>
        <end position="628"/>
    </location>
</feature>
<dbReference type="SUPFAM" id="SSF54236">
    <property type="entry name" value="Ubiquitin-like"/>
    <property type="match status" value="1"/>
</dbReference>
<dbReference type="Pfam" id="PF09369">
    <property type="entry name" value="MZB"/>
    <property type="match status" value="1"/>
</dbReference>
<feature type="domain" description="Ubiquitin-like" evidence="4">
    <location>
        <begin position="1"/>
        <end position="66"/>
    </location>
</feature>
<reference evidence="7 8" key="1">
    <citation type="submission" date="2023-10" db="EMBL/GenBank/DDBJ databases">
        <authorList>
            <person name="Maclean D."/>
            <person name="Macfadyen A."/>
        </authorList>
    </citation>
    <scope>NUCLEOTIDE SEQUENCE [LARGE SCALE GENOMIC DNA]</scope>
</reference>
<dbReference type="InterPro" id="IPR027417">
    <property type="entry name" value="P-loop_NTPase"/>
</dbReference>
<dbReference type="SUPFAM" id="SSF52540">
    <property type="entry name" value="P-loop containing nucleoside triphosphate hydrolases"/>
    <property type="match status" value="2"/>
</dbReference>
<keyword evidence="2" id="KW-0067">ATP-binding</keyword>
<dbReference type="InterPro" id="IPR029071">
    <property type="entry name" value="Ubiquitin-like_domsf"/>
</dbReference>
<organism evidence="7 8">
    <name type="scientific">Coccomyxa viridis</name>
    <dbReference type="NCBI Taxonomy" id="1274662"/>
    <lineage>
        <taxon>Eukaryota</taxon>
        <taxon>Viridiplantae</taxon>
        <taxon>Chlorophyta</taxon>
        <taxon>core chlorophytes</taxon>
        <taxon>Trebouxiophyceae</taxon>
        <taxon>Trebouxiophyceae incertae sedis</taxon>
        <taxon>Coccomyxaceae</taxon>
        <taxon>Coccomyxa</taxon>
    </lineage>
</organism>
<dbReference type="InterPro" id="IPR018973">
    <property type="entry name" value="MZB"/>
</dbReference>
<evidence type="ECO:0000313" key="7">
    <source>
        <dbReference type="EMBL" id="CAK0763426.1"/>
    </source>
</evidence>
<feature type="region of interest" description="Disordered" evidence="3">
    <location>
        <begin position="1272"/>
        <end position="1292"/>
    </location>
</feature>
<dbReference type="InterPro" id="IPR011545">
    <property type="entry name" value="DEAD/DEAH_box_helicase_dom"/>
</dbReference>
<feature type="compositionally biased region" description="Polar residues" evidence="3">
    <location>
        <begin position="1166"/>
        <end position="1177"/>
    </location>
</feature>
<dbReference type="InterPro" id="IPR014939">
    <property type="entry name" value="CDT1_Gemini-bd-like"/>
</dbReference>
<dbReference type="GO" id="GO:0005524">
    <property type="term" value="F:ATP binding"/>
    <property type="evidence" value="ECO:0007669"/>
    <property type="project" value="UniProtKB-KW"/>
</dbReference>
<sequence>MDINVRNLTGSSASLAAKASETIGSLRRAVQDQWDTKCILRLHLRGAALKDKTLVSELHLRSGEFLVALETKKPRQTEQPSMAVSAEPPLATVVAVAEPTAAATASLQQPMKQPQAQGLAMEPYQRSSPAVSPWSSPYRTPQGVSPADTPLIASAGHTPLVSSPVSSENTFTLLPGYVSRPGPSPLKPPRRSSPSREPGGFLTPGEDSSKAASQSQGPPARALTAGQQQQDGARDDSEAAPEQDGLAEDTVWQELAEELRHIPQVPLESATGVAEANAGQGLLQGLRQAAGNDEADATAKERAGGADAGAAAGKAKKAAERRRKPSSKQHKTQAAGFDPHLMLSRLAQPVTKFTAKEAAVVADLPLPPEMQHLEQIFQALNAVHSFLLSAHIQATWRNVRKAVRNIPGAQGAQLSDVEAMADLCPGVVIVRNRHRFDSPRSVRHMMSAERTGSGDSSSGEDPIPVNRHNPAEIRTDGSGTTLKGEHSSFVIEIIDPGQKSAPPATSLEQMHVAPGDDLLDNIVNSVESVMGGPSLGSKRLPGKQTQTEKGVNNANARRSRAFRAGLVRAVALLHDRFLQQLRDGTAGSTADGGHSEAKGSAKKQKAPKRRGEGKQSWQWNPLKEGSWHPDFDVDAMKVEAAKQAVQEAEAKRAAESGSGSADEEDAIKTGLATGRWGEKQRKGAAPRPPQLHRRHEPCTLTNPLTPPEFVEHLKTINWYKQQIVHVEAIPARAPRYGNPEHALSPAVTATLERKGIKNLFCHQAEALNAVAAGKHVVVCTATASGKSLCYNLPILEALAKDPMSTALYMFPTKALAQDQLRALRELCDSTFGERAPCIDIYDGDTARDDRAEIRDRAHLLITNPDMLHCSVLPVHGQFGRLLANLRYVVVDEGHAYRGVFGCHAALVLRRLRRVCQREYRRAPQFIVASATIANPREHIQQLLGVDNVHVVSEDGSPHGPKSFVLWNPPFAAPDRKSTTGLNMSHTEGRKRGGAKRKQAEWMRSKLQEAEQARRSGTRLGAAGTEADWMAAVRLGRKRRAVGAETLSEITGMELEAAKVAVDSAKDTQLITLNKLLTPPELGSGSRSGSDSDDAEAHLQPFALEHDAARPAPGQQSGPAQGQSREHAPSAATLPSEPSTKLLRSNSKASGGRQQQPALGSAPKSPGAQQHIQPSQHHNAAMAERDSAAPAHAAGASSASRPSPQQQQDRPGPSTPDEQNIRAAEAVLRSTMLPTQATEQHEVRTQEEYMHGPDIFPRALIKRRTAGMLEIPDGKTSKLSKKEQAERKEANLKRGHKMSKLIAAESKADTEHREEVQKRLPGSREWKARVKEAKERHGAAGVPSEERRVSPIVELSLLLAECIQHGLRTIAFCHTRKLTELVTAYTRETLKATAPHLASSISVYRAGYSPEERRQIERALFEGKLWAVAATNALELGVDVGSLDATLHLGFPGSVASLWQQAGRAGRREQPSVSIYIGFDGPLDQFFMHQPENLFSRSIETAQIDPGNEQLLQQHLACAAAEMPLHLHHDRVFFGHRLPEIASFLQSVELLNRHPHVSDRNVLHYTGSTDSPARQINLRAIDPERYSIVNEANGGEVLEEIEESNAFWEVYDGAVYLYQGRTYLCKKLDLSSKVAVVRPADLKYYTKTRDFTDIYVIGGKTAYSKPMAHGDGETLTAARCDECEVTTRWLGFYRVWQGSGEVFDTVDLFLPDVQFNTQAAYIRVPQSARREMAERGLPFREGLHAASHALINVVPLFLLCNATDLGSECDNPYDTRFRPERLLIFDKHPGGIGLAKQAQPLFPQLLAKALELVMGCNCRATSGCPACIQSMSCDEYNAVLHKDAAIAILEITLEAEAEYAERTRKQMEGVVIEAGFVRE</sequence>
<feature type="region of interest" description="Disordered" evidence="3">
    <location>
        <begin position="440"/>
        <end position="481"/>
    </location>
</feature>
<dbReference type="PANTHER" id="PTHR47957:SF3">
    <property type="entry name" value="ATP-DEPENDENT HELICASE HRQ1"/>
    <property type="match status" value="1"/>
</dbReference>
<dbReference type="Pfam" id="PF00271">
    <property type="entry name" value="Helicase_C"/>
    <property type="match status" value="1"/>
</dbReference>
<dbReference type="PROSITE" id="PS50053">
    <property type="entry name" value="UBIQUITIN_2"/>
    <property type="match status" value="1"/>
</dbReference>
<evidence type="ECO:0000256" key="3">
    <source>
        <dbReference type="SAM" id="MobiDB-lite"/>
    </source>
</evidence>
<dbReference type="EMBL" id="CAUYUE010000004">
    <property type="protein sequence ID" value="CAK0763426.1"/>
    <property type="molecule type" value="Genomic_DNA"/>
</dbReference>
<gene>
    <name evidence="7" type="ORF">CVIRNUC_003056</name>
</gene>
<feature type="compositionally biased region" description="Basic and acidic residues" evidence="3">
    <location>
        <begin position="1272"/>
        <end position="1291"/>
    </location>
</feature>
<dbReference type="Gene3D" id="3.10.20.90">
    <property type="entry name" value="Phosphatidylinositol 3-kinase Catalytic Subunit, Chain A, domain 1"/>
    <property type="match status" value="1"/>
</dbReference>
<dbReference type="GO" id="GO:0005634">
    <property type="term" value="C:nucleus"/>
    <property type="evidence" value="ECO:0007669"/>
    <property type="project" value="TreeGrafter"/>
</dbReference>
<dbReference type="GO" id="GO:0043138">
    <property type="term" value="F:3'-5' DNA helicase activity"/>
    <property type="evidence" value="ECO:0007669"/>
    <property type="project" value="TreeGrafter"/>
</dbReference>
<dbReference type="GO" id="GO:0003676">
    <property type="term" value="F:nucleic acid binding"/>
    <property type="evidence" value="ECO:0007669"/>
    <property type="project" value="InterPro"/>
</dbReference>
<dbReference type="CDD" id="cd17923">
    <property type="entry name" value="DEXHc_Hrq1-like"/>
    <property type="match status" value="1"/>
</dbReference>
<dbReference type="CDD" id="cd18797">
    <property type="entry name" value="SF2_C_Hrq"/>
    <property type="match status" value="1"/>
</dbReference>
<dbReference type="Pfam" id="PF08839">
    <property type="entry name" value="CDT1"/>
    <property type="match status" value="1"/>
</dbReference>
<evidence type="ECO:0000256" key="1">
    <source>
        <dbReference type="ARBA" id="ARBA00022741"/>
    </source>
</evidence>
<dbReference type="Pfam" id="PF22982">
    <property type="entry name" value="WHD_HRQ1"/>
    <property type="match status" value="1"/>
</dbReference>
<dbReference type="InterPro" id="IPR001650">
    <property type="entry name" value="Helicase_C-like"/>
</dbReference>
<dbReference type="Proteomes" id="UP001314263">
    <property type="component" value="Unassembled WGS sequence"/>
</dbReference>
<proteinExistence type="predicted"/>
<evidence type="ECO:0000256" key="2">
    <source>
        <dbReference type="ARBA" id="ARBA00022840"/>
    </source>
</evidence>
<feature type="region of interest" description="Disordered" evidence="3">
    <location>
        <begin position="642"/>
        <end position="703"/>
    </location>
</feature>
<feature type="compositionally biased region" description="Basic residues" evidence="3">
    <location>
        <begin position="314"/>
        <end position="331"/>
    </location>
</feature>
<evidence type="ECO:0000259" key="6">
    <source>
        <dbReference type="PROSITE" id="PS51194"/>
    </source>
</evidence>
<dbReference type="PROSITE" id="PS51192">
    <property type="entry name" value="HELICASE_ATP_BIND_1"/>
    <property type="match status" value="1"/>
</dbReference>
<dbReference type="Gene3D" id="3.40.50.300">
    <property type="entry name" value="P-loop containing nucleotide triphosphate hydrolases"/>
    <property type="match status" value="2"/>
</dbReference>
<feature type="domain" description="Helicase C-terminal" evidence="6">
    <location>
        <begin position="1353"/>
        <end position="1511"/>
    </location>
</feature>
<dbReference type="GO" id="GO:0006289">
    <property type="term" value="P:nucleotide-excision repair"/>
    <property type="evidence" value="ECO:0007669"/>
    <property type="project" value="TreeGrafter"/>
</dbReference>
<feature type="compositionally biased region" description="Polar residues" evidence="3">
    <location>
        <begin position="125"/>
        <end position="143"/>
    </location>
</feature>
<feature type="region of interest" description="Disordered" evidence="3">
    <location>
        <begin position="1229"/>
        <end position="1250"/>
    </location>
</feature>
<feature type="compositionally biased region" description="Polar residues" evidence="3">
    <location>
        <begin position="106"/>
        <end position="116"/>
    </location>
</feature>
<feature type="region of interest" description="Disordered" evidence="3">
    <location>
        <begin position="105"/>
        <end position="152"/>
    </location>
</feature>
<feature type="domain" description="Helicase ATP-binding" evidence="5">
    <location>
        <begin position="767"/>
        <end position="950"/>
    </location>
</feature>
<dbReference type="PROSITE" id="PS51194">
    <property type="entry name" value="HELICASE_CTER"/>
    <property type="match status" value="1"/>
</dbReference>
<feature type="region of interest" description="Disordered" evidence="3">
    <location>
        <begin position="1108"/>
        <end position="1217"/>
    </location>
</feature>
<dbReference type="GO" id="GO:0036297">
    <property type="term" value="P:interstrand cross-link repair"/>
    <property type="evidence" value="ECO:0007669"/>
    <property type="project" value="TreeGrafter"/>
</dbReference>
<evidence type="ECO:0000313" key="8">
    <source>
        <dbReference type="Proteomes" id="UP001314263"/>
    </source>
</evidence>
<dbReference type="PANTHER" id="PTHR47957">
    <property type="entry name" value="ATP-DEPENDENT HELICASE HRQ1"/>
    <property type="match status" value="1"/>
</dbReference>
<feature type="compositionally biased region" description="Low complexity" evidence="3">
    <location>
        <begin position="1187"/>
        <end position="1211"/>
    </location>
</feature>
<protein>
    <submittedName>
        <fullName evidence="7">Uncharacterized protein</fullName>
    </submittedName>
</protein>
<dbReference type="InterPro" id="IPR000626">
    <property type="entry name" value="Ubiquitin-like_dom"/>
</dbReference>
<keyword evidence="1" id="KW-0547">Nucleotide-binding</keyword>
<comment type="caution">
    <text evidence="7">The sequence shown here is derived from an EMBL/GenBank/DDBJ whole genome shotgun (WGS) entry which is preliminary data.</text>
</comment>
<feature type="region of interest" description="Disordered" evidence="3">
    <location>
        <begin position="172"/>
        <end position="245"/>
    </location>
</feature>
<evidence type="ECO:0000259" key="5">
    <source>
        <dbReference type="PROSITE" id="PS51192"/>
    </source>
</evidence>
<feature type="compositionally biased region" description="Basic and acidic residues" evidence="3">
    <location>
        <begin position="1238"/>
        <end position="1250"/>
    </location>
</feature>
<feature type="region of interest" description="Disordered" evidence="3">
    <location>
        <begin position="293"/>
        <end position="335"/>
    </location>
</feature>
<feature type="compositionally biased region" description="Polar residues" evidence="3">
    <location>
        <begin position="1135"/>
        <end position="1157"/>
    </location>
</feature>
<feature type="region of interest" description="Disordered" evidence="3">
    <location>
        <begin position="532"/>
        <end position="556"/>
    </location>
</feature>
<dbReference type="SMART" id="SM00490">
    <property type="entry name" value="HELICc"/>
    <property type="match status" value="1"/>
</dbReference>
<keyword evidence="8" id="KW-1185">Reference proteome</keyword>
<accession>A0AAV1HXI7</accession>
<dbReference type="InterPro" id="IPR014001">
    <property type="entry name" value="Helicase_ATP-bd"/>
</dbReference>
<feature type="region of interest" description="Disordered" evidence="3">
    <location>
        <begin position="975"/>
        <end position="997"/>
    </location>
</feature>